<reference evidence="3 4" key="1">
    <citation type="journal article" date="2016" name="Front. Microbiol.">
        <title>Genomic Resource of Rice Seed Associated Bacteria.</title>
        <authorList>
            <person name="Midha S."/>
            <person name="Bansal K."/>
            <person name="Sharma S."/>
            <person name="Kumar N."/>
            <person name="Patil P.P."/>
            <person name="Chaudhry V."/>
            <person name="Patil P.B."/>
        </authorList>
    </citation>
    <scope>NUCLEOTIDE SEQUENCE [LARGE SCALE GENOMIC DNA]</scope>
    <source>
        <strain evidence="3 4">NS258</strain>
    </source>
</reference>
<dbReference type="AlphaFoldDB" id="A0A147JBQ0"/>
<evidence type="ECO:0000256" key="1">
    <source>
        <dbReference type="ARBA" id="ARBA00010617"/>
    </source>
</evidence>
<dbReference type="Proteomes" id="UP000074410">
    <property type="component" value="Unassembled WGS sequence"/>
</dbReference>
<dbReference type="InterPro" id="IPR036396">
    <property type="entry name" value="Cyt_P450_sf"/>
</dbReference>
<dbReference type="Pfam" id="PF00067">
    <property type="entry name" value="p450"/>
    <property type="match status" value="1"/>
</dbReference>
<protein>
    <submittedName>
        <fullName evidence="3">Cytochrome P450</fullName>
    </submittedName>
</protein>
<dbReference type="PANTHER" id="PTHR46696">
    <property type="entry name" value="P450, PUTATIVE (EUROFUNG)-RELATED"/>
    <property type="match status" value="1"/>
</dbReference>
<dbReference type="EMBL" id="LDTC01000017">
    <property type="protein sequence ID" value="KTW16879.1"/>
    <property type="molecule type" value="Genomic_DNA"/>
</dbReference>
<accession>A0A147JBQ0</accession>
<comment type="caution">
    <text evidence="3">The sequence shown here is derived from an EMBL/GenBank/DDBJ whole genome shotgun (WGS) entry which is preliminary data.</text>
</comment>
<dbReference type="GO" id="GO:0020037">
    <property type="term" value="F:heme binding"/>
    <property type="evidence" value="ECO:0007669"/>
    <property type="project" value="InterPro"/>
</dbReference>
<dbReference type="InterPro" id="IPR001128">
    <property type="entry name" value="Cyt_P450"/>
</dbReference>
<keyword evidence="2" id="KW-1133">Transmembrane helix</keyword>
<dbReference type="PATRIC" id="fig|33051.5.peg.1020"/>
<comment type="similarity">
    <text evidence="1">Belongs to the cytochrome P450 family.</text>
</comment>
<proteinExistence type="inferred from homology"/>
<name>A0A147JBQ0_9SPHN</name>
<gene>
    <name evidence="3" type="ORF">NS258_03240</name>
</gene>
<keyword evidence="2" id="KW-0472">Membrane</keyword>
<dbReference type="Gene3D" id="1.10.630.10">
    <property type="entry name" value="Cytochrome P450"/>
    <property type="match status" value="1"/>
</dbReference>
<dbReference type="GO" id="GO:0004497">
    <property type="term" value="F:monooxygenase activity"/>
    <property type="evidence" value="ECO:0007669"/>
    <property type="project" value="InterPro"/>
</dbReference>
<evidence type="ECO:0000313" key="4">
    <source>
        <dbReference type="Proteomes" id="UP000074410"/>
    </source>
</evidence>
<keyword evidence="2" id="KW-0812">Transmembrane</keyword>
<evidence type="ECO:0000256" key="2">
    <source>
        <dbReference type="SAM" id="Phobius"/>
    </source>
</evidence>
<sequence>MGWLLNVPVALWRRLLLIGQGFGALALLIGSGIAALFGSGGTLGGRIGGAIGSPAGQRRVFAVLRLLLPNVNLPFHYRLITCYDNIGTAIVTRRADVLDVLSREADFGVVYGPRMEAITGGENFFLGMQDSPRYTRDVSNMRLVVRRDDVPRIVAPLVGTRASELVAAAPGTIDVPQGLATPVAAHLLDRYFGTPGPSEAVIADWTTTLFRYLFLDLKADPAFDAKAMADAAAFRNWMDGHIAARRAAPAQDDVLGRCLAVDAATMPGMTDRDIRNNLIGLLIGELPTTSAAATLALDELLNRPDALAGAQAAARHGDDALLAAYVFEALRFRPLNPVIYRRAMRDTAIAAGRLRGRRIAAGTMVMASNLSAMFDPLDIPAPTRFRTDRPWEAYILWGYGLHTCFGAYINRATLPGLLKPLLAKSGLRRASGPAGQIDSAGTPFPVHLHVDFDA</sequence>
<organism evidence="3 4">
    <name type="scientific">Sphingomonas sanguinis</name>
    <dbReference type="NCBI Taxonomy" id="33051"/>
    <lineage>
        <taxon>Bacteria</taxon>
        <taxon>Pseudomonadati</taxon>
        <taxon>Pseudomonadota</taxon>
        <taxon>Alphaproteobacteria</taxon>
        <taxon>Sphingomonadales</taxon>
        <taxon>Sphingomonadaceae</taxon>
        <taxon>Sphingomonas</taxon>
    </lineage>
</organism>
<dbReference type="PANTHER" id="PTHR46696:SF1">
    <property type="entry name" value="CYTOCHROME P450 YJIB-RELATED"/>
    <property type="match status" value="1"/>
</dbReference>
<dbReference type="GO" id="GO:0005506">
    <property type="term" value="F:iron ion binding"/>
    <property type="evidence" value="ECO:0007669"/>
    <property type="project" value="InterPro"/>
</dbReference>
<dbReference type="RefSeq" id="WP_058715700.1">
    <property type="nucleotide sequence ID" value="NZ_LDTC01000017.1"/>
</dbReference>
<dbReference type="SUPFAM" id="SSF48264">
    <property type="entry name" value="Cytochrome P450"/>
    <property type="match status" value="1"/>
</dbReference>
<dbReference type="GO" id="GO:0016705">
    <property type="term" value="F:oxidoreductase activity, acting on paired donors, with incorporation or reduction of molecular oxygen"/>
    <property type="evidence" value="ECO:0007669"/>
    <property type="project" value="InterPro"/>
</dbReference>
<evidence type="ECO:0000313" key="3">
    <source>
        <dbReference type="EMBL" id="KTW16879.1"/>
    </source>
</evidence>
<feature type="transmembrane region" description="Helical" evidence="2">
    <location>
        <begin position="15"/>
        <end position="37"/>
    </location>
</feature>